<sequence length="301" mass="34485">MKNLDIDLKLLELFCCVYEKGSISESSDCLHLSQSTISFHLHQLENQIGLKLFYKKGRKLIPTSTAQMLYPYAKKVLELKLAVIEEIKMLSGSYRGLVKVGASSVPGSYILPDFISDFLSKNRQIMIEFYVSDSKEVVDKVAKGELDLGVVGAKIPFSRLKYENLWWDQIHIVGGNGVDPKLSLEDLKTLPWVLREEGSGTRRLLEEALYKLGINLKELKVLMITDKNEVILDVLKRVKALSFMSSLALRKYKGIRQVKVKGFEPIEREFYLVFDEERPMPPAVRYFVEELKRRSFVEVSP</sequence>
<dbReference type="OrthoDB" id="9785745at2"/>
<dbReference type="AlphaFoldDB" id="W0DFF1"/>
<dbReference type="KEGG" id="trd:THERU_02580"/>
<evidence type="ECO:0000256" key="1">
    <source>
        <dbReference type="ARBA" id="ARBA00009437"/>
    </source>
</evidence>
<name>W0DFF1_9AQUI</name>
<accession>W0DFF1</accession>
<dbReference type="Proteomes" id="UP000018914">
    <property type="component" value="Chromosome"/>
</dbReference>
<dbReference type="InterPro" id="IPR036388">
    <property type="entry name" value="WH-like_DNA-bd_sf"/>
</dbReference>
<reference evidence="6 7" key="1">
    <citation type="submission" date="2013-12" db="EMBL/GenBank/DDBJ databases">
        <authorList>
            <consortium name="DOE Joint Genome Institute"/>
            <person name="Eisen J."/>
            <person name="Huntemann M."/>
            <person name="Han J."/>
            <person name="Chen A."/>
            <person name="Kyrpides N."/>
            <person name="Mavromatis K."/>
            <person name="Markowitz V."/>
            <person name="Palaniappan K."/>
            <person name="Ivanova N."/>
            <person name="Schaumberg A."/>
            <person name="Pati A."/>
            <person name="Liolios K."/>
            <person name="Nordberg H.P."/>
            <person name="Cantor M.N."/>
            <person name="Hua S.X."/>
            <person name="Woyke T."/>
        </authorList>
    </citation>
    <scope>NUCLEOTIDE SEQUENCE [LARGE SCALE GENOMIC DNA]</scope>
    <source>
        <strain evidence="6 7">DSM 23557</strain>
    </source>
</reference>
<dbReference type="PANTHER" id="PTHR30126:SF64">
    <property type="entry name" value="HTH-TYPE TRANSCRIPTIONAL REGULATOR CITR"/>
    <property type="match status" value="1"/>
</dbReference>
<dbReference type="PROSITE" id="PS50931">
    <property type="entry name" value="HTH_LYSR"/>
    <property type="match status" value="1"/>
</dbReference>
<keyword evidence="2" id="KW-0805">Transcription regulation</keyword>
<dbReference type="SUPFAM" id="SSF46785">
    <property type="entry name" value="Winged helix' DNA-binding domain"/>
    <property type="match status" value="1"/>
</dbReference>
<protein>
    <submittedName>
        <fullName evidence="6">LysR family transcriptional regulator</fullName>
    </submittedName>
</protein>
<comment type="similarity">
    <text evidence="1">Belongs to the LysR transcriptional regulatory family.</text>
</comment>
<dbReference type="Gene3D" id="1.10.10.10">
    <property type="entry name" value="Winged helix-like DNA-binding domain superfamily/Winged helix DNA-binding domain"/>
    <property type="match status" value="1"/>
</dbReference>
<dbReference type="NCBIfam" id="NF040786">
    <property type="entry name" value="LysR_Sec_metab"/>
    <property type="match status" value="1"/>
</dbReference>
<dbReference type="InterPro" id="IPR000847">
    <property type="entry name" value="LysR_HTH_N"/>
</dbReference>
<dbReference type="InterPro" id="IPR005119">
    <property type="entry name" value="LysR_subst-bd"/>
</dbReference>
<feature type="domain" description="HTH lysR-type" evidence="5">
    <location>
        <begin position="6"/>
        <end position="63"/>
    </location>
</feature>
<dbReference type="GO" id="GO:0003700">
    <property type="term" value="F:DNA-binding transcription factor activity"/>
    <property type="evidence" value="ECO:0007669"/>
    <property type="project" value="InterPro"/>
</dbReference>
<dbReference type="InterPro" id="IPR036390">
    <property type="entry name" value="WH_DNA-bd_sf"/>
</dbReference>
<organism evidence="7">
    <name type="scientific">Thermocrinis ruber</name>
    <dbReference type="NCBI Taxonomy" id="75906"/>
    <lineage>
        <taxon>Bacteria</taxon>
        <taxon>Pseudomonadati</taxon>
        <taxon>Aquificota</taxon>
        <taxon>Aquificia</taxon>
        <taxon>Aquificales</taxon>
        <taxon>Aquificaceae</taxon>
        <taxon>Thermocrinis</taxon>
    </lineage>
</organism>
<dbReference type="Pfam" id="PF03466">
    <property type="entry name" value="LysR_substrate"/>
    <property type="match status" value="1"/>
</dbReference>
<keyword evidence="3" id="KW-0238">DNA-binding</keyword>
<dbReference type="RefSeq" id="WP_025305723.1">
    <property type="nucleotide sequence ID" value="NZ_CP007028.1"/>
</dbReference>
<keyword evidence="4" id="KW-0804">Transcription</keyword>
<evidence type="ECO:0000256" key="3">
    <source>
        <dbReference type="ARBA" id="ARBA00023125"/>
    </source>
</evidence>
<evidence type="ECO:0000313" key="7">
    <source>
        <dbReference type="Proteomes" id="UP000018914"/>
    </source>
</evidence>
<dbReference type="GO" id="GO:0000976">
    <property type="term" value="F:transcription cis-regulatory region binding"/>
    <property type="evidence" value="ECO:0007669"/>
    <property type="project" value="TreeGrafter"/>
</dbReference>
<evidence type="ECO:0000256" key="2">
    <source>
        <dbReference type="ARBA" id="ARBA00023015"/>
    </source>
</evidence>
<evidence type="ECO:0000313" key="6">
    <source>
        <dbReference type="EMBL" id="AHE95748.1"/>
    </source>
</evidence>
<dbReference type="InterPro" id="IPR047788">
    <property type="entry name" value="LysR-like_Sec_metab"/>
</dbReference>
<gene>
    <name evidence="6" type="ORF">THERU_02580</name>
</gene>
<dbReference type="EMBL" id="CP007028">
    <property type="protein sequence ID" value="AHE95748.1"/>
    <property type="molecule type" value="Genomic_DNA"/>
</dbReference>
<keyword evidence="7" id="KW-1185">Reference proteome</keyword>
<proteinExistence type="inferred from homology"/>
<dbReference type="eggNOG" id="COG0583">
    <property type="taxonomic scope" value="Bacteria"/>
</dbReference>
<evidence type="ECO:0000259" key="5">
    <source>
        <dbReference type="PROSITE" id="PS50931"/>
    </source>
</evidence>
<dbReference type="HOGENOM" id="CLU_039613_6_1_0"/>
<dbReference type="PANTHER" id="PTHR30126">
    <property type="entry name" value="HTH-TYPE TRANSCRIPTIONAL REGULATOR"/>
    <property type="match status" value="1"/>
</dbReference>
<dbReference type="STRING" id="75906.THERU_02580"/>
<evidence type="ECO:0000256" key="4">
    <source>
        <dbReference type="ARBA" id="ARBA00023163"/>
    </source>
</evidence>
<dbReference type="Gene3D" id="3.40.190.290">
    <property type="match status" value="1"/>
</dbReference>
<dbReference type="Pfam" id="PF00126">
    <property type="entry name" value="HTH_1"/>
    <property type="match status" value="1"/>
</dbReference>
<dbReference type="SUPFAM" id="SSF53850">
    <property type="entry name" value="Periplasmic binding protein-like II"/>
    <property type="match status" value="1"/>
</dbReference>